<organism evidence="1 2">
    <name type="scientific">Ciona intestinalis</name>
    <name type="common">Transparent sea squirt</name>
    <name type="synonym">Ascidia intestinalis</name>
    <dbReference type="NCBI Taxonomy" id="7719"/>
    <lineage>
        <taxon>Eukaryota</taxon>
        <taxon>Metazoa</taxon>
        <taxon>Chordata</taxon>
        <taxon>Tunicata</taxon>
        <taxon>Ascidiacea</taxon>
        <taxon>Phlebobranchia</taxon>
        <taxon>Cionidae</taxon>
        <taxon>Ciona</taxon>
    </lineage>
</organism>
<dbReference type="GO" id="GO:0016491">
    <property type="term" value="F:oxidoreductase activity"/>
    <property type="evidence" value="ECO:0007669"/>
    <property type="project" value="InterPro"/>
</dbReference>
<name>H2XK99_CIOIN</name>
<reference evidence="1" key="3">
    <citation type="submission" date="2025-08" db="UniProtKB">
        <authorList>
            <consortium name="Ensembl"/>
        </authorList>
    </citation>
    <scope>IDENTIFICATION</scope>
</reference>
<dbReference type="GeneTree" id="ENSGT00950000183114"/>
<dbReference type="GO" id="GO:0005506">
    <property type="term" value="F:iron ion binding"/>
    <property type="evidence" value="ECO:0007669"/>
    <property type="project" value="InterPro"/>
</dbReference>
<dbReference type="HOGENOM" id="CLU_2242536_0_0_1"/>
<dbReference type="OMA" id="TTWCFPA"/>
<accession>H2XK99</accession>
<dbReference type="SUPFAM" id="SSF56003">
    <property type="entry name" value="Molybdenum cofactor-binding domain"/>
    <property type="match status" value="1"/>
</dbReference>
<dbReference type="InParanoid" id="H2XK99"/>
<dbReference type="PANTHER" id="PTHR45444">
    <property type="entry name" value="XANTHINE DEHYDROGENASE"/>
    <property type="match status" value="1"/>
</dbReference>
<proteinExistence type="predicted"/>
<dbReference type="STRING" id="7719.ENSCINP00000030081"/>
<reference evidence="1" key="4">
    <citation type="submission" date="2025-09" db="UniProtKB">
        <authorList>
            <consortium name="Ensembl"/>
        </authorList>
    </citation>
    <scope>IDENTIFICATION</scope>
</reference>
<evidence type="ECO:0000313" key="1">
    <source>
        <dbReference type="Ensembl" id="ENSCINP00000030081.1"/>
    </source>
</evidence>
<dbReference type="Proteomes" id="UP000008144">
    <property type="component" value="Chromosome 6"/>
</dbReference>
<protein>
    <recommendedName>
        <fullName evidence="3">Aldehyde oxidase/xanthine dehydrogenase second molybdopterin binding domain-containing protein</fullName>
    </recommendedName>
</protein>
<dbReference type="PANTHER" id="PTHR45444:SF3">
    <property type="entry name" value="XANTHINE DEHYDROGENASE"/>
    <property type="match status" value="1"/>
</dbReference>
<keyword evidence="2" id="KW-1185">Reference proteome</keyword>
<dbReference type="InterPro" id="IPR037165">
    <property type="entry name" value="AldOxase/xan_DH_Mopterin-bd_sf"/>
</dbReference>
<reference evidence="1" key="2">
    <citation type="journal article" date="2008" name="Genome Biol.">
        <title>Improved genome assembly and evidence-based global gene model set for the chordate Ciona intestinalis: new insight into intron and operon populations.</title>
        <authorList>
            <person name="Satou Y."/>
            <person name="Mineta K."/>
            <person name="Ogasawara M."/>
            <person name="Sasakura Y."/>
            <person name="Shoguchi E."/>
            <person name="Ueno K."/>
            <person name="Yamada L."/>
            <person name="Matsumoto J."/>
            <person name="Wasserscheid J."/>
            <person name="Dewar K."/>
            <person name="Wiley G.B."/>
            <person name="Macmil S.L."/>
            <person name="Roe B.A."/>
            <person name="Zeller R.W."/>
            <person name="Hastings K.E."/>
            <person name="Lemaire P."/>
            <person name="Lindquist E."/>
            <person name="Endo T."/>
            <person name="Hotta K."/>
            <person name="Inaba K."/>
        </authorList>
    </citation>
    <scope>NUCLEOTIDE SEQUENCE [LARGE SCALE GENOMIC DNA]</scope>
    <source>
        <strain evidence="1">wild type</strain>
    </source>
</reference>
<dbReference type="Ensembl" id="ENSCINT00000033929.1">
    <property type="protein sequence ID" value="ENSCINP00000030081.1"/>
    <property type="gene ID" value="ENSCING00000018817.1"/>
</dbReference>
<dbReference type="AlphaFoldDB" id="H2XK99"/>
<dbReference type="Gene3D" id="3.30.365.10">
    <property type="entry name" value="Aldehyde oxidase/xanthine dehydrogenase, molybdopterin binding domain"/>
    <property type="match status" value="1"/>
</dbReference>
<evidence type="ECO:0008006" key="3">
    <source>
        <dbReference type="Google" id="ProtNLM"/>
    </source>
</evidence>
<dbReference type="InterPro" id="IPR016208">
    <property type="entry name" value="Ald_Oxase/xanthine_DH-like"/>
</dbReference>
<dbReference type="EMBL" id="EAAA01002278">
    <property type="status" value="NOT_ANNOTATED_CDS"/>
    <property type="molecule type" value="Genomic_DNA"/>
</dbReference>
<sequence>YKIPGFGDCPHQFNVHLLRNAPNKRAIFSSKGVGEPPLFLAASVFFAIKNAIVSARIESGLSPDFRLDSPATVERIRMSCGDKFTLQHQKHSGEETSGTTWCFPA</sequence>
<reference evidence="2" key="1">
    <citation type="journal article" date="2002" name="Science">
        <title>The draft genome of Ciona intestinalis: insights into chordate and vertebrate origins.</title>
        <authorList>
            <person name="Dehal P."/>
            <person name="Satou Y."/>
            <person name="Campbell R.K."/>
            <person name="Chapman J."/>
            <person name="Degnan B."/>
            <person name="De Tomaso A."/>
            <person name="Davidson B."/>
            <person name="Di Gregorio A."/>
            <person name="Gelpke M."/>
            <person name="Goodstein D.M."/>
            <person name="Harafuji N."/>
            <person name="Hastings K.E."/>
            <person name="Ho I."/>
            <person name="Hotta K."/>
            <person name="Huang W."/>
            <person name="Kawashima T."/>
            <person name="Lemaire P."/>
            <person name="Martinez D."/>
            <person name="Meinertzhagen I.A."/>
            <person name="Necula S."/>
            <person name="Nonaka M."/>
            <person name="Putnam N."/>
            <person name="Rash S."/>
            <person name="Saiga H."/>
            <person name="Satake M."/>
            <person name="Terry A."/>
            <person name="Yamada L."/>
            <person name="Wang H.G."/>
            <person name="Awazu S."/>
            <person name="Azumi K."/>
            <person name="Boore J."/>
            <person name="Branno M."/>
            <person name="Chin-Bow S."/>
            <person name="DeSantis R."/>
            <person name="Doyle S."/>
            <person name="Francino P."/>
            <person name="Keys D.N."/>
            <person name="Haga S."/>
            <person name="Hayashi H."/>
            <person name="Hino K."/>
            <person name="Imai K.S."/>
            <person name="Inaba K."/>
            <person name="Kano S."/>
            <person name="Kobayashi K."/>
            <person name="Kobayashi M."/>
            <person name="Lee B.I."/>
            <person name="Makabe K.W."/>
            <person name="Manohar C."/>
            <person name="Matassi G."/>
            <person name="Medina M."/>
            <person name="Mochizuki Y."/>
            <person name="Mount S."/>
            <person name="Morishita T."/>
            <person name="Miura S."/>
            <person name="Nakayama A."/>
            <person name="Nishizaka S."/>
            <person name="Nomoto H."/>
            <person name="Ohta F."/>
            <person name="Oishi K."/>
            <person name="Rigoutsos I."/>
            <person name="Sano M."/>
            <person name="Sasaki A."/>
            <person name="Sasakura Y."/>
            <person name="Shoguchi E."/>
            <person name="Shin-i T."/>
            <person name="Spagnuolo A."/>
            <person name="Stainier D."/>
            <person name="Suzuki M.M."/>
            <person name="Tassy O."/>
            <person name="Takatori N."/>
            <person name="Tokuoka M."/>
            <person name="Yagi K."/>
            <person name="Yoshizaki F."/>
            <person name="Wada S."/>
            <person name="Zhang C."/>
            <person name="Hyatt P.D."/>
            <person name="Larimer F."/>
            <person name="Detter C."/>
            <person name="Doggett N."/>
            <person name="Glavina T."/>
            <person name="Hawkins T."/>
            <person name="Richardson P."/>
            <person name="Lucas S."/>
            <person name="Kohara Y."/>
            <person name="Levine M."/>
            <person name="Satoh N."/>
            <person name="Rokhsar D.S."/>
        </authorList>
    </citation>
    <scope>NUCLEOTIDE SEQUENCE [LARGE SCALE GENOMIC DNA]</scope>
</reference>
<evidence type="ECO:0000313" key="2">
    <source>
        <dbReference type="Proteomes" id="UP000008144"/>
    </source>
</evidence>